<keyword evidence="7 11" id="KW-1133">Transmembrane helix</keyword>
<organism evidence="13 14">
    <name type="scientific">Varroa destructor</name>
    <name type="common">Honeybee mite</name>
    <dbReference type="NCBI Taxonomy" id="109461"/>
    <lineage>
        <taxon>Eukaryota</taxon>
        <taxon>Metazoa</taxon>
        <taxon>Ecdysozoa</taxon>
        <taxon>Arthropoda</taxon>
        <taxon>Chelicerata</taxon>
        <taxon>Arachnida</taxon>
        <taxon>Acari</taxon>
        <taxon>Parasitiformes</taxon>
        <taxon>Mesostigmata</taxon>
        <taxon>Gamasina</taxon>
        <taxon>Dermanyssoidea</taxon>
        <taxon>Varroidae</taxon>
        <taxon>Varroa</taxon>
    </lineage>
</organism>
<dbReference type="GO" id="GO:0005230">
    <property type="term" value="F:extracellular ligand-gated monoatomic ion channel activity"/>
    <property type="evidence" value="ECO:0007669"/>
    <property type="project" value="InterPro"/>
</dbReference>
<dbReference type="InterPro" id="IPR006202">
    <property type="entry name" value="Neur_chan_lig-bd"/>
</dbReference>
<evidence type="ECO:0000259" key="12">
    <source>
        <dbReference type="Pfam" id="PF02931"/>
    </source>
</evidence>
<evidence type="ECO:0000313" key="13">
    <source>
        <dbReference type="EnsemblMetazoa" id="XP_022653896"/>
    </source>
</evidence>
<evidence type="ECO:0000256" key="9">
    <source>
        <dbReference type="ARBA" id="ARBA00023136"/>
    </source>
</evidence>
<keyword evidence="8 11" id="KW-0406">Ion transport</keyword>
<evidence type="ECO:0000256" key="3">
    <source>
        <dbReference type="ARBA" id="ARBA00022448"/>
    </source>
</evidence>
<evidence type="ECO:0000256" key="7">
    <source>
        <dbReference type="ARBA" id="ARBA00022989"/>
    </source>
</evidence>
<evidence type="ECO:0000256" key="1">
    <source>
        <dbReference type="ARBA" id="ARBA00004141"/>
    </source>
</evidence>
<evidence type="ECO:0000256" key="10">
    <source>
        <dbReference type="ARBA" id="ARBA00023303"/>
    </source>
</evidence>
<dbReference type="InterPro" id="IPR038050">
    <property type="entry name" value="Neuro_actylchol_rec"/>
</dbReference>
<dbReference type="EnsemblMetazoa" id="XM_022798161">
    <property type="protein sequence ID" value="XP_022653896"/>
    <property type="gene ID" value="LOC111247357"/>
</dbReference>
<comment type="similarity">
    <text evidence="11">Belongs to the ligand-gated ion channel (TC 1.A.9) family.</text>
</comment>
<dbReference type="Gene3D" id="2.70.170.10">
    <property type="entry name" value="Neurotransmitter-gated ion-channel ligand-binding domain"/>
    <property type="match status" value="1"/>
</dbReference>
<feature type="transmembrane region" description="Helical" evidence="11">
    <location>
        <begin position="255"/>
        <end position="274"/>
    </location>
</feature>
<name>A0A7M7JLT4_VARDE</name>
<evidence type="ECO:0000256" key="4">
    <source>
        <dbReference type="ARBA" id="ARBA00022475"/>
    </source>
</evidence>
<feature type="signal peptide" evidence="11">
    <location>
        <begin position="1"/>
        <end position="23"/>
    </location>
</feature>
<dbReference type="InterPro" id="IPR036719">
    <property type="entry name" value="Neuro-gated_channel_TM_sf"/>
</dbReference>
<evidence type="ECO:0000256" key="11">
    <source>
        <dbReference type="RuleBase" id="RU000687"/>
    </source>
</evidence>
<keyword evidence="6 11" id="KW-0732">Signal</keyword>
<dbReference type="PRINTS" id="PR00253">
    <property type="entry name" value="GABAARECEPTR"/>
</dbReference>
<dbReference type="PANTHER" id="PTHR18945">
    <property type="entry name" value="NEUROTRANSMITTER GATED ION CHANNEL"/>
    <property type="match status" value="1"/>
</dbReference>
<dbReference type="PROSITE" id="PS00236">
    <property type="entry name" value="NEUROTR_ION_CHANNEL"/>
    <property type="match status" value="1"/>
</dbReference>
<keyword evidence="4" id="KW-1003">Cell membrane</keyword>
<feature type="transmembrane region" description="Helical" evidence="11">
    <location>
        <begin position="330"/>
        <end position="350"/>
    </location>
</feature>
<dbReference type="OMA" id="YCHEATH"/>
<dbReference type="InterPro" id="IPR006028">
    <property type="entry name" value="GABAA/Glycine_rcpt"/>
</dbReference>
<feature type="transmembrane region" description="Helical" evidence="11">
    <location>
        <begin position="286"/>
        <end position="310"/>
    </location>
</feature>
<dbReference type="GO" id="GO:0004888">
    <property type="term" value="F:transmembrane signaling receptor activity"/>
    <property type="evidence" value="ECO:0007669"/>
    <property type="project" value="InterPro"/>
</dbReference>
<dbReference type="OrthoDB" id="6514602at2759"/>
<dbReference type="Proteomes" id="UP000594260">
    <property type="component" value="Unplaced"/>
</dbReference>
<feature type="transmembrane region" description="Helical" evidence="11">
    <location>
        <begin position="229"/>
        <end position="249"/>
    </location>
</feature>
<dbReference type="Gene3D" id="1.20.58.390">
    <property type="entry name" value="Neurotransmitter-gated ion-channel transmembrane domain"/>
    <property type="match status" value="1"/>
</dbReference>
<proteinExistence type="inferred from homology"/>
<dbReference type="PRINTS" id="PR00252">
    <property type="entry name" value="NRIONCHANNEL"/>
</dbReference>
<dbReference type="GeneID" id="111247357"/>
<dbReference type="SUPFAM" id="SSF63712">
    <property type="entry name" value="Nicotinic receptor ligand binding domain-like"/>
    <property type="match status" value="1"/>
</dbReference>
<dbReference type="InterPro" id="IPR036734">
    <property type="entry name" value="Neur_chan_lig-bd_sf"/>
</dbReference>
<dbReference type="SUPFAM" id="SSF90112">
    <property type="entry name" value="Neurotransmitter-gated ion-channel transmembrane pore"/>
    <property type="match status" value="1"/>
</dbReference>
<evidence type="ECO:0000256" key="2">
    <source>
        <dbReference type="ARBA" id="ARBA00004236"/>
    </source>
</evidence>
<evidence type="ECO:0000256" key="6">
    <source>
        <dbReference type="ARBA" id="ARBA00022729"/>
    </source>
</evidence>
<feature type="chain" id="PRO_5029933514" description="Neurotransmitter-gated ion-channel ligand-binding domain-containing protein" evidence="11">
    <location>
        <begin position="24"/>
        <end position="482"/>
    </location>
</feature>
<feature type="domain" description="Neurotransmitter-gated ion-channel ligand-binding" evidence="12">
    <location>
        <begin position="31"/>
        <end position="225"/>
    </location>
</feature>
<dbReference type="GO" id="GO:0005886">
    <property type="term" value="C:plasma membrane"/>
    <property type="evidence" value="ECO:0007669"/>
    <property type="project" value="UniProtKB-SubCell"/>
</dbReference>
<dbReference type="RefSeq" id="XP_022653896.1">
    <property type="nucleotide sequence ID" value="XM_022798161.1"/>
</dbReference>
<dbReference type="AlphaFoldDB" id="A0A7M7JLT4"/>
<keyword evidence="10 11" id="KW-0407">Ion channel</keyword>
<evidence type="ECO:0000256" key="5">
    <source>
        <dbReference type="ARBA" id="ARBA00022692"/>
    </source>
</evidence>
<dbReference type="InterPro" id="IPR018000">
    <property type="entry name" value="Neurotransmitter_ion_chnl_CS"/>
</dbReference>
<dbReference type="Pfam" id="PF02931">
    <property type="entry name" value="Neur_chan_LBD"/>
    <property type="match status" value="1"/>
</dbReference>
<dbReference type="InParanoid" id="A0A7M7JLT4"/>
<dbReference type="InterPro" id="IPR006201">
    <property type="entry name" value="Neur_channel"/>
</dbReference>
<evidence type="ECO:0000313" key="14">
    <source>
        <dbReference type="Proteomes" id="UP000594260"/>
    </source>
</evidence>
<keyword evidence="5 11" id="KW-0812">Transmembrane</keyword>
<keyword evidence="9 11" id="KW-0472">Membrane</keyword>
<dbReference type="KEGG" id="vde:111247357"/>
<protein>
    <recommendedName>
        <fullName evidence="12">Neurotransmitter-gated ion-channel ligand-binding domain-containing protein</fullName>
    </recommendedName>
</protein>
<accession>A0A7M7JLT4</accession>
<comment type="subcellular location">
    <subcellularLocation>
        <location evidence="2">Cell membrane</location>
    </subcellularLocation>
    <subcellularLocation>
        <location evidence="1">Membrane</location>
        <topology evidence="1">Multi-pass membrane protein</topology>
    </subcellularLocation>
</comment>
<keyword evidence="14" id="KW-1185">Reference proteome</keyword>
<reference evidence="13" key="1">
    <citation type="submission" date="2021-01" db="UniProtKB">
        <authorList>
            <consortium name="EnsemblMetazoa"/>
        </authorList>
    </citation>
    <scope>IDENTIFICATION</scope>
</reference>
<sequence>MRRAEVWLVSFFLARCTTKVATGSEDRWNATLQRYNPSDKPRLNTNVIFDLYLRDMRNINSHDQTFEAQITFRQQWTEPRLSHKHDGNLPYQKVADPSLIWTPDTFFSNELEGYRHSVSRDNVFLRVKRNGQILLSERASLKLSCPMNLAAFPFDTQVCGIYISSYGHIRSILSYEWKDIQPIQMNKNQLPTTFELRQYNTSICSARTNTGEYSCIKVEFFLHRRWNHYMLHVFIPLTMLNVVAWLTFWVRDVPMRVTIIMFTFALAVHGITTLNQDLPQTPYAKMIDYFTAITLLFILGAMIEFVFIKWIDNEDEKNGSANKIDAACRLAYPVAYFGFLVVYFIAALLFPKIRSARAYGHHRRSRLQSLPPAQQGPAVASAGLSLAVRRCVYLCECECECIQQVSNNRALGGAFFASSYYLSVPLEQSFVVVINSVRSNRTDQRTYGRTCRQTADDDDDGRWVAVLPLMDLGEVSASQSTS</sequence>
<evidence type="ECO:0000256" key="8">
    <source>
        <dbReference type="ARBA" id="ARBA00023065"/>
    </source>
</evidence>
<keyword evidence="3 11" id="KW-0813">Transport</keyword>